<evidence type="ECO:0000313" key="8">
    <source>
        <dbReference type="Proteomes" id="UP000523821"/>
    </source>
</evidence>
<dbReference type="InterPro" id="IPR029060">
    <property type="entry name" value="PIN-like_dom_sf"/>
</dbReference>
<accession>A0A7W9CV99</accession>
<evidence type="ECO:0000256" key="5">
    <source>
        <dbReference type="HAMAP-Rule" id="MF_00265"/>
    </source>
</evidence>
<dbReference type="GO" id="GO:0004540">
    <property type="term" value="F:RNA nuclease activity"/>
    <property type="evidence" value="ECO:0007669"/>
    <property type="project" value="InterPro"/>
</dbReference>
<dbReference type="AlphaFoldDB" id="A0A7W9CV99"/>
<dbReference type="GO" id="GO:0090729">
    <property type="term" value="F:toxin activity"/>
    <property type="evidence" value="ECO:0007669"/>
    <property type="project" value="UniProtKB-KW"/>
</dbReference>
<dbReference type="EC" id="3.1.-.-" evidence="5"/>
<sequence length="128" mass="13183">MAVVLDASAVIAALLGERGGEVIDAYSETAALATVNLSEAVSALADHGFAPETAFALIVETRVEIVPFDAQLALDAAAMKPLTRRAGLSLGDRACLALARRRGLAAITADRAWSAVADAVGVEIILIR</sequence>
<comment type="similarity">
    <text evidence="5">Belongs to the PINc/VapC protein family.</text>
</comment>
<evidence type="ECO:0000313" key="7">
    <source>
        <dbReference type="EMBL" id="MBB5752151.1"/>
    </source>
</evidence>
<gene>
    <name evidence="5" type="primary">vapC</name>
    <name evidence="7" type="ORF">GGQ63_001203</name>
</gene>
<evidence type="ECO:0000256" key="1">
    <source>
        <dbReference type="ARBA" id="ARBA00022649"/>
    </source>
</evidence>
<dbReference type="InterPro" id="IPR002716">
    <property type="entry name" value="PIN_dom"/>
</dbReference>
<keyword evidence="8" id="KW-1185">Reference proteome</keyword>
<comment type="cofactor">
    <cofactor evidence="5">
        <name>Mg(2+)</name>
        <dbReference type="ChEBI" id="CHEBI:18420"/>
    </cofactor>
</comment>
<dbReference type="GO" id="GO:0000287">
    <property type="term" value="F:magnesium ion binding"/>
    <property type="evidence" value="ECO:0007669"/>
    <property type="project" value="UniProtKB-UniRule"/>
</dbReference>
<keyword evidence="5" id="KW-0800">Toxin</keyword>
<proteinExistence type="inferred from homology"/>
<keyword evidence="2 5" id="KW-0540">Nuclease</keyword>
<dbReference type="CDD" id="cd18682">
    <property type="entry name" value="PIN_VapC-like"/>
    <property type="match status" value="1"/>
</dbReference>
<keyword evidence="5" id="KW-0460">Magnesium</keyword>
<dbReference type="InterPro" id="IPR022907">
    <property type="entry name" value="VapC_family"/>
</dbReference>
<comment type="caution">
    <text evidence="7">The sequence shown here is derived from an EMBL/GenBank/DDBJ whole genome shotgun (WGS) entry which is preliminary data.</text>
</comment>
<dbReference type="Pfam" id="PF01850">
    <property type="entry name" value="PIN"/>
    <property type="match status" value="1"/>
</dbReference>
<keyword evidence="1 5" id="KW-1277">Toxin-antitoxin system</keyword>
<feature type="domain" description="PIN" evidence="6">
    <location>
        <begin position="3"/>
        <end position="117"/>
    </location>
</feature>
<reference evidence="7 8" key="1">
    <citation type="submission" date="2020-08" db="EMBL/GenBank/DDBJ databases">
        <title>Genomic Encyclopedia of Type Strains, Phase IV (KMG-IV): sequencing the most valuable type-strain genomes for metagenomic binning, comparative biology and taxonomic classification.</title>
        <authorList>
            <person name="Goeker M."/>
        </authorList>
    </citation>
    <scope>NUCLEOTIDE SEQUENCE [LARGE SCALE GENOMIC DNA]</scope>
    <source>
        <strain evidence="7 8">DSM 16268</strain>
    </source>
</reference>
<organism evidence="7 8">
    <name type="scientific">Prosthecomicrobium pneumaticum</name>
    <dbReference type="NCBI Taxonomy" id="81895"/>
    <lineage>
        <taxon>Bacteria</taxon>
        <taxon>Pseudomonadati</taxon>
        <taxon>Pseudomonadota</taxon>
        <taxon>Alphaproteobacteria</taxon>
        <taxon>Hyphomicrobiales</taxon>
        <taxon>Kaistiaceae</taxon>
        <taxon>Prosthecomicrobium</taxon>
    </lineage>
</organism>
<dbReference type="SUPFAM" id="SSF88723">
    <property type="entry name" value="PIN domain-like"/>
    <property type="match status" value="1"/>
</dbReference>
<comment type="function">
    <text evidence="5">Toxic component of a toxin-antitoxin (TA) system. An RNase.</text>
</comment>
<feature type="binding site" evidence="5">
    <location>
        <position position="92"/>
    </location>
    <ligand>
        <name>Mg(2+)</name>
        <dbReference type="ChEBI" id="CHEBI:18420"/>
    </ligand>
</feature>
<evidence type="ECO:0000256" key="2">
    <source>
        <dbReference type="ARBA" id="ARBA00022722"/>
    </source>
</evidence>
<evidence type="ECO:0000256" key="3">
    <source>
        <dbReference type="ARBA" id="ARBA00022723"/>
    </source>
</evidence>
<dbReference type="RefSeq" id="WP_183853548.1">
    <property type="nucleotide sequence ID" value="NZ_JACHOO010000002.1"/>
</dbReference>
<protein>
    <recommendedName>
        <fullName evidence="5">Ribonuclease VapC</fullName>
        <shortName evidence="5">RNase VapC</shortName>
        <ecNumber evidence="5">3.1.-.-</ecNumber>
    </recommendedName>
    <alternativeName>
        <fullName evidence="5">Toxin VapC</fullName>
    </alternativeName>
</protein>
<name>A0A7W9CV99_9HYPH</name>
<keyword evidence="4 5" id="KW-0378">Hydrolase</keyword>
<keyword evidence="3 5" id="KW-0479">Metal-binding</keyword>
<dbReference type="EMBL" id="JACHOO010000002">
    <property type="protein sequence ID" value="MBB5752151.1"/>
    <property type="molecule type" value="Genomic_DNA"/>
</dbReference>
<dbReference type="Gene3D" id="3.40.50.1010">
    <property type="entry name" value="5'-nuclease"/>
    <property type="match status" value="1"/>
</dbReference>
<dbReference type="GO" id="GO:0016787">
    <property type="term" value="F:hydrolase activity"/>
    <property type="evidence" value="ECO:0007669"/>
    <property type="project" value="UniProtKB-KW"/>
</dbReference>
<dbReference type="Proteomes" id="UP000523821">
    <property type="component" value="Unassembled WGS sequence"/>
</dbReference>
<evidence type="ECO:0000256" key="4">
    <source>
        <dbReference type="ARBA" id="ARBA00022801"/>
    </source>
</evidence>
<evidence type="ECO:0000259" key="6">
    <source>
        <dbReference type="Pfam" id="PF01850"/>
    </source>
</evidence>
<dbReference type="HAMAP" id="MF_00265">
    <property type="entry name" value="VapC_Nob1"/>
    <property type="match status" value="1"/>
</dbReference>
<feature type="binding site" evidence="5">
    <location>
        <position position="6"/>
    </location>
    <ligand>
        <name>Mg(2+)</name>
        <dbReference type="ChEBI" id="CHEBI:18420"/>
    </ligand>
</feature>